<protein>
    <submittedName>
        <fullName evidence="1">Uncharacterized protein</fullName>
    </submittedName>
</protein>
<comment type="caution">
    <text evidence="1">The sequence shown here is derived from an EMBL/GenBank/DDBJ whole genome shotgun (WGS) entry which is preliminary data.</text>
</comment>
<sequence length="130" mass="14065">MNRQQKKRFYVEASLRMQATETTACINIDCPTAAPTYNNSPPLAIGISGAGVRASACASVCGLAEGRGFHGYQRVTVMEVTGPWWSKAALRKQGLLARSGRGRVAEEQLSVAAIEPLCQESEPRTKLQQI</sequence>
<name>A0AAV6M766_9ROSI</name>
<gene>
    <name evidence="1" type="ORF">SDJN03_26533</name>
</gene>
<dbReference type="EMBL" id="JAGKQH010000017">
    <property type="protein sequence ID" value="KAG6575894.1"/>
    <property type="molecule type" value="Genomic_DNA"/>
</dbReference>
<evidence type="ECO:0000313" key="2">
    <source>
        <dbReference type="Proteomes" id="UP000685013"/>
    </source>
</evidence>
<accession>A0AAV6M766</accession>
<proteinExistence type="predicted"/>
<keyword evidence="2" id="KW-1185">Reference proteome</keyword>
<dbReference type="Proteomes" id="UP000685013">
    <property type="component" value="Chromosome 17"/>
</dbReference>
<reference evidence="1 2" key="1">
    <citation type="journal article" date="2021" name="Hortic Res">
        <title>The domestication of Cucurbita argyrosperma as revealed by the genome of its wild relative.</title>
        <authorList>
            <person name="Barrera-Redondo J."/>
            <person name="Sanchez-de la Vega G."/>
            <person name="Aguirre-Liguori J.A."/>
            <person name="Castellanos-Morales G."/>
            <person name="Gutierrez-Guerrero Y.T."/>
            <person name="Aguirre-Dugua X."/>
            <person name="Aguirre-Planter E."/>
            <person name="Tenaillon M.I."/>
            <person name="Lira-Saade R."/>
            <person name="Eguiarte L.E."/>
        </authorList>
    </citation>
    <scope>NUCLEOTIDE SEQUENCE [LARGE SCALE GENOMIC DNA]</scope>
    <source>
        <strain evidence="1">JBR-2021</strain>
    </source>
</reference>
<evidence type="ECO:0000313" key="1">
    <source>
        <dbReference type="EMBL" id="KAG6575894.1"/>
    </source>
</evidence>
<organism evidence="1 2">
    <name type="scientific">Cucurbita argyrosperma subsp. sororia</name>
    <dbReference type="NCBI Taxonomy" id="37648"/>
    <lineage>
        <taxon>Eukaryota</taxon>
        <taxon>Viridiplantae</taxon>
        <taxon>Streptophyta</taxon>
        <taxon>Embryophyta</taxon>
        <taxon>Tracheophyta</taxon>
        <taxon>Spermatophyta</taxon>
        <taxon>Magnoliopsida</taxon>
        <taxon>eudicotyledons</taxon>
        <taxon>Gunneridae</taxon>
        <taxon>Pentapetalae</taxon>
        <taxon>rosids</taxon>
        <taxon>fabids</taxon>
        <taxon>Cucurbitales</taxon>
        <taxon>Cucurbitaceae</taxon>
        <taxon>Cucurbiteae</taxon>
        <taxon>Cucurbita</taxon>
    </lineage>
</organism>
<dbReference type="AlphaFoldDB" id="A0AAV6M766"/>
<feature type="non-terminal residue" evidence="1">
    <location>
        <position position="1"/>
    </location>
</feature>